<name>A0A6A6LFJ4_HEVBR</name>
<proteinExistence type="predicted"/>
<dbReference type="EMBL" id="JAAGAX010000011">
    <property type="protein sequence ID" value="KAF2299058.1"/>
    <property type="molecule type" value="Genomic_DNA"/>
</dbReference>
<organism evidence="1 2">
    <name type="scientific">Hevea brasiliensis</name>
    <name type="common">Para rubber tree</name>
    <name type="synonym">Siphonia brasiliensis</name>
    <dbReference type="NCBI Taxonomy" id="3981"/>
    <lineage>
        <taxon>Eukaryota</taxon>
        <taxon>Viridiplantae</taxon>
        <taxon>Streptophyta</taxon>
        <taxon>Embryophyta</taxon>
        <taxon>Tracheophyta</taxon>
        <taxon>Spermatophyta</taxon>
        <taxon>Magnoliopsida</taxon>
        <taxon>eudicotyledons</taxon>
        <taxon>Gunneridae</taxon>
        <taxon>Pentapetalae</taxon>
        <taxon>rosids</taxon>
        <taxon>fabids</taxon>
        <taxon>Malpighiales</taxon>
        <taxon>Euphorbiaceae</taxon>
        <taxon>Crotonoideae</taxon>
        <taxon>Micrandreae</taxon>
        <taxon>Hevea</taxon>
    </lineage>
</organism>
<keyword evidence="2" id="KW-1185">Reference proteome</keyword>
<accession>A0A6A6LFJ4</accession>
<sequence>MGKQALLLFAVGLRVLAHYMQAMLWATTRIVHSYTFFDDLAAQDAGGLELQKLGQGSYYASAHKFLARSFVNGRHWIAPSDA</sequence>
<protein>
    <submittedName>
        <fullName evidence="1">Uncharacterized protein</fullName>
    </submittedName>
</protein>
<evidence type="ECO:0000313" key="1">
    <source>
        <dbReference type="EMBL" id="KAF2299058.1"/>
    </source>
</evidence>
<dbReference type="AlphaFoldDB" id="A0A6A6LFJ4"/>
<reference evidence="1 2" key="1">
    <citation type="journal article" date="2020" name="Mol. Plant">
        <title>The Chromosome-Based Rubber Tree Genome Provides New Insights into Spurge Genome Evolution and Rubber Biosynthesis.</title>
        <authorList>
            <person name="Liu J."/>
            <person name="Shi C."/>
            <person name="Shi C.C."/>
            <person name="Li W."/>
            <person name="Zhang Q.J."/>
            <person name="Zhang Y."/>
            <person name="Li K."/>
            <person name="Lu H.F."/>
            <person name="Shi C."/>
            <person name="Zhu S.T."/>
            <person name="Xiao Z.Y."/>
            <person name="Nan H."/>
            <person name="Yue Y."/>
            <person name="Zhu X.G."/>
            <person name="Wu Y."/>
            <person name="Hong X.N."/>
            <person name="Fan G.Y."/>
            <person name="Tong Y."/>
            <person name="Zhang D."/>
            <person name="Mao C.L."/>
            <person name="Liu Y.L."/>
            <person name="Hao S.J."/>
            <person name="Liu W.Q."/>
            <person name="Lv M.Q."/>
            <person name="Zhang H.B."/>
            <person name="Liu Y."/>
            <person name="Hu-Tang G.R."/>
            <person name="Wang J.P."/>
            <person name="Wang J.H."/>
            <person name="Sun Y.H."/>
            <person name="Ni S.B."/>
            <person name="Chen W.B."/>
            <person name="Zhang X.C."/>
            <person name="Jiao Y.N."/>
            <person name="Eichler E.E."/>
            <person name="Li G.H."/>
            <person name="Liu X."/>
            <person name="Gao L.Z."/>
        </authorList>
    </citation>
    <scope>NUCLEOTIDE SEQUENCE [LARGE SCALE GENOMIC DNA]</scope>
    <source>
        <strain evidence="2">cv. GT1</strain>
        <tissue evidence="1">Leaf</tissue>
    </source>
</reference>
<evidence type="ECO:0000313" key="2">
    <source>
        <dbReference type="Proteomes" id="UP000467840"/>
    </source>
</evidence>
<gene>
    <name evidence="1" type="ORF">GH714_030296</name>
</gene>
<comment type="caution">
    <text evidence="1">The sequence shown here is derived from an EMBL/GenBank/DDBJ whole genome shotgun (WGS) entry which is preliminary data.</text>
</comment>
<dbReference type="Proteomes" id="UP000467840">
    <property type="component" value="Chromosome 1"/>
</dbReference>